<protein>
    <submittedName>
        <fullName evidence="1">Uncharacterized protein</fullName>
    </submittedName>
</protein>
<dbReference type="EnsemblPlants" id="EMT02070">
    <property type="protein sequence ID" value="EMT02070"/>
    <property type="gene ID" value="F775_07670"/>
</dbReference>
<dbReference type="Pfam" id="PF13637">
    <property type="entry name" value="Ank_4"/>
    <property type="match status" value="1"/>
</dbReference>
<name>N1QPW2_AEGTA</name>
<evidence type="ECO:0000313" key="1">
    <source>
        <dbReference type="EnsemblPlants" id="EMT02070"/>
    </source>
</evidence>
<sequence>MASSPCDIALKAALGGQLRLPKRMAKKVDLRRAEDDKGQTALHFAAAKGCLDSCQFLVEESELDVNSATKTGVTPMFYAAFGGNVEVMRYLLDRGADPSMADDRGSVSLHNAAEEGHCEAVRLLLSKGVHVDPMDHRGMPLHLAVAKDHVEVVKVLLEHGADAGADVNVHGYSGPTPLMEAVDDGLMDFVMILLEAGADPNIPNQHGAVPIELAAARGQCELVEILFPKTKPIPSQPVWSVNGIMNTARSPRIKHQDASSVEQRIADLKSRGKEAFGKEDYITAMYFYGLARATRPGAAADGHSWRGVIGARRPDPQTLGAR</sequence>
<accession>N1QPW2</accession>
<dbReference type="Gene3D" id="1.25.40.20">
    <property type="entry name" value="Ankyrin repeat-containing domain"/>
    <property type="match status" value="3"/>
</dbReference>
<dbReference type="PANTHER" id="PTHR46224:SF37">
    <property type="entry name" value="OS12G0600100 PROTEIN"/>
    <property type="match status" value="1"/>
</dbReference>
<proteinExistence type="predicted"/>
<dbReference type="InterPro" id="IPR002110">
    <property type="entry name" value="Ankyrin_rpt"/>
</dbReference>
<dbReference type="SUPFAM" id="SSF48403">
    <property type="entry name" value="Ankyrin repeat"/>
    <property type="match status" value="1"/>
</dbReference>
<reference evidence="1" key="1">
    <citation type="submission" date="2015-06" db="UniProtKB">
        <authorList>
            <consortium name="EnsemblPlants"/>
        </authorList>
    </citation>
    <scope>IDENTIFICATION</scope>
</reference>
<dbReference type="Pfam" id="PF12796">
    <property type="entry name" value="Ank_2"/>
    <property type="match status" value="2"/>
</dbReference>
<dbReference type="AlphaFoldDB" id="N1QPW2"/>
<dbReference type="PROSITE" id="PS50297">
    <property type="entry name" value="ANK_REP_REGION"/>
    <property type="match status" value="4"/>
</dbReference>
<dbReference type="SMART" id="SM00248">
    <property type="entry name" value="ANK"/>
    <property type="match status" value="6"/>
</dbReference>
<organism evidence="1">
    <name type="scientific">Aegilops tauschii</name>
    <name type="common">Tausch's goatgrass</name>
    <name type="synonym">Aegilops squarrosa</name>
    <dbReference type="NCBI Taxonomy" id="37682"/>
    <lineage>
        <taxon>Eukaryota</taxon>
        <taxon>Viridiplantae</taxon>
        <taxon>Streptophyta</taxon>
        <taxon>Embryophyta</taxon>
        <taxon>Tracheophyta</taxon>
        <taxon>Spermatophyta</taxon>
        <taxon>Magnoliopsida</taxon>
        <taxon>Liliopsida</taxon>
        <taxon>Poales</taxon>
        <taxon>Poaceae</taxon>
        <taxon>BOP clade</taxon>
        <taxon>Pooideae</taxon>
        <taxon>Triticodae</taxon>
        <taxon>Triticeae</taxon>
        <taxon>Triticinae</taxon>
        <taxon>Aegilops</taxon>
    </lineage>
</organism>
<dbReference type="InterPro" id="IPR036770">
    <property type="entry name" value="Ankyrin_rpt-contain_sf"/>
</dbReference>
<dbReference type="PRINTS" id="PR01415">
    <property type="entry name" value="ANKYRIN"/>
</dbReference>
<dbReference type="InterPro" id="IPR051616">
    <property type="entry name" value="Cul2-RING_E3_ligase_SR"/>
</dbReference>
<dbReference type="PROSITE" id="PS50088">
    <property type="entry name" value="ANK_REPEAT"/>
    <property type="match status" value="4"/>
</dbReference>
<dbReference type="PANTHER" id="PTHR46224">
    <property type="entry name" value="ANKYRIN REPEAT FAMILY PROTEIN"/>
    <property type="match status" value="1"/>
</dbReference>